<evidence type="ECO:0000313" key="1">
    <source>
        <dbReference type="EMBL" id="NGO62714.1"/>
    </source>
</evidence>
<sequence>MSEAALWFTRVTLRRDAPDIAPLIGRLFPDDESELLNATHQLLWTLMPESMQKEGKPERPDKAEKDKTAFLWRKADRDNSWYMLGPGPREDSSFLSVETKPYELSPEVGDMLAFDLTVNATVNRMVDPSKGRNGRQRCDVVMDALKAHERVVGHTRDRAEQRMLVAKPALSGWLKAQGERNGFSPIATDVVSYRTVALERQGAGRGRKGHAGVSTFGISHLRGLLTVTDPAAFVTGVERGFGRAKAFGCGLMLLRRVE</sequence>
<reference evidence="1 2" key="1">
    <citation type="submission" date="2020-02" db="EMBL/GenBank/DDBJ databases">
        <title>Genome sequence of the type strain CCBAU10050 of Rhizobium daejeonense.</title>
        <authorList>
            <person name="Gao J."/>
            <person name="Sun J."/>
        </authorList>
    </citation>
    <scope>NUCLEOTIDE SEQUENCE [LARGE SCALE GENOMIC DNA]</scope>
    <source>
        <strain evidence="1 2">CCBAU10050</strain>
    </source>
</reference>
<accession>A0A6M1RMC4</accession>
<name>A0A6M1RMC4_9HYPH</name>
<dbReference type="InterPro" id="IPR010179">
    <property type="entry name" value="CRISPR-assoc_prot_Cse3"/>
</dbReference>
<proteinExistence type="predicted"/>
<keyword evidence="2" id="KW-1185">Reference proteome</keyword>
<protein>
    <submittedName>
        <fullName evidence="1">Type I-E CRISPR-associated protein Cas6/Cse3/CasE</fullName>
    </submittedName>
</protein>
<comment type="caution">
    <text evidence="1">The sequence shown here is derived from an EMBL/GenBank/DDBJ whole genome shotgun (WGS) entry which is preliminary data.</text>
</comment>
<evidence type="ECO:0000313" key="2">
    <source>
        <dbReference type="Proteomes" id="UP000477849"/>
    </source>
</evidence>
<dbReference type="Gene3D" id="3.30.70.1210">
    <property type="entry name" value="Crispr-associated protein, domain 2"/>
    <property type="match status" value="1"/>
</dbReference>
<dbReference type="NCBIfam" id="TIGR01907">
    <property type="entry name" value="casE_Cse3"/>
    <property type="match status" value="1"/>
</dbReference>
<dbReference type="EMBL" id="JAAKZH010000001">
    <property type="protein sequence ID" value="NGO62714.1"/>
    <property type="molecule type" value="Genomic_DNA"/>
</dbReference>
<dbReference type="Proteomes" id="UP000477849">
    <property type="component" value="Unassembled WGS sequence"/>
</dbReference>
<dbReference type="AlphaFoldDB" id="A0A6M1RMC4"/>
<organism evidence="1 2">
    <name type="scientific">Rhizobium daejeonense</name>
    <dbReference type="NCBI Taxonomy" id="240521"/>
    <lineage>
        <taxon>Bacteria</taxon>
        <taxon>Pseudomonadati</taxon>
        <taxon>Pseudomonadota</taxon>
        <taxon>Alphaproteobacteria</taxon>
        <taxon>Hyphomicrobiales</taxon>
        <taxon>Rhizobiaceae</taxon>
        <taxon>Rhizobium/Agrobacterium group</taxon>
        <taxon>Rhizobium</taxon>
    </lineage>
</organism>
<dbReference type="RefSeq" id="WP_163899944.1">
    <property type="nucleotide sequence ID" value="NZ_CP048427.1"/>
</dbReference>
<dbReference type="Pfam" id="PF08798">
    <property type="entry name" value="CRISPR_assoc"/>
    <property type="match status" value="1"/>
</dbReference>
<dbReference type="SUPFAM" id="SSF117987">
    <property type="entry name" value="CRISPR-associated protein"/>
    <property type="match status" value="1"/>
</dbReference>
<dbReference type="SMART" id="SM01101">
    <property type="entry name" value="CRISPR_assoc"/>
    <property type="match status" value="1"/>
</dbReference>
<gene>
    <name evidence="1" type="primary">cas6e</name>
    <name evidence="1" type="ORF">G6N76_03440</name>
</gene>